<dbReference type="Pfam" id="PF15337">
    <property type="entry name" value="Vasculin"/>
    <property type="match status" value="1"/>
</dbReference>
<keyword evidence="8" id="KW-1185">Reference proteome</keyword>
<proteinExistence type="inferred from homology"/>
<keyword evidence="4" id="KW-0238">DNA-binding</keyword>
<sequence>MFNSMFNKNPEVNDFTPSWLKLPANGSRPPLNWLQENSFQAARRNGSLTQKDDFNPSGQQRVISSVWTAPRPTAVPTAPAPARAPSNRMYKAVLPRNMTKRVLSRTAPPPSDANRDAQAEDNNNCSEAEERLLKEMGWDELRGEEPLTDEEITNFKHLNGGVSLLQQKQQLSDRANNNNSNGLQTNRGGLSSRRKLHGGPDLKKTLLATMGVSASCDDEDSEEDSDDNDGSD</sequence>
<dbReference type="Proteomes" id="UP000694867">
    <property type="component" value="Unplaced"/>
</dbReference>
<dbReference type="GeneID" id="100905204"/>
<dbReference type="AlphaFoldDB" id="A0AAJ6QXM9"/>
<feature type="region of interest" description="Disordered" evidence="7">
    <location>
        <begin position="169"/>
        <end position="232"/>
    </location>
</feature>
<dbReference type="RefSeq" id="XP_003747186.1">
    <property type="nucleotide sequence ID" value="XM_003747138.1"/>
</dbReference>
<comment type="similarity">
    <text evidence="2">Belongs to the vasculin family.</text>
</comment>
<evidence type="ECO:0000256" key="1">
    <source>
        <dbReference type="ARBA" id="ARBA00004123"/>
    </source>
</evidence>
<dbReference type="GO" id="GO:0003677">
    <property type="term" value="F:DNA binding"/>
    <property type="evidence" value="ECO:0007669"/>
    <property type="project" value="UniProtKB-KW"/>
</dbReference>
<evidence type="ECO:0000256" key="7">
    <source>
        <dbReference type="SAM" id="MobiDB-lite"/>
    </source>
</evidence>
<evidence type="ECO:0000313" key="8">
    <source>
        <dbReference type="Proteomes" id="UP000694867"/>
    </source>
</evidence>
<evidence type="ECO:0000256" key="2">
    <source>
        <dbReference type="ARBA" id="ARBA00010099"/>
    </source>
</evidence>
<gene>
    <name evidence="9" type="primary">LOC100905204</name>
</gene>
<comment type="subcellular location">
    <subcellularLocation>
        <location evidence="1">Nucleus</location>
    </subcellularLocation>
</comment>
<feature type="compositionally biased region" description="Polar residues" evidence="7">
    <location>
        <begin position="169"/>
        <end position="189"/>
    </location>
</feature>
<evidence type="ECO:0000256" key="5">
    <source>
        <dbReference type="ARBA" id="ARBA00023163"/>
    </source>
</evidence>
<organism evidence="8 9">
    <name type="scientific">Galendromus occidentalis</name>
    <name type="common">western predatory mite</name>
    <dbReference type="NCBI Taxonomy" id="34638"/>
    <lineage>
        <taxon>Eukaryota</taxon>
        <taxon>Metazoa</taxon>
        <taxon>Ecdysozoa</taxon>
        <taxon>Arthropoda</taxon>
        <taxon>Chelicerata</taxon>
        <taxon>Arachnida</taxon>
        <taxon>Acari</taxon>
        <taxon>Parasitiformes</taxon>
        <taxon>Mesostigmata</taxon>
        <taxon>Gamasina</taxon>
        <taxon>Phytoseioidea</taxon>
        <taxon>Phytoseiidae</taxon>
        <taxon>Typhlodrominae</taxon>
        <taxon>Galendromus</taxon>
    </lineage>
</organism>
<keyword evidence="3" id="KW-0805">Transcription regulation</keyword>
<reference evidence="9" key="1">
    <citation type="submission" date="2025-08" db="UniProtKB">
        <authorList>
            <consortium name="RefSeq"/>
        </authorList>
    </citation>
    <scope>IDENTIFICATION</scope>
</reference>
<dbReference type="InterPro" id="IPR028128">
    <property type="entry name" value="Vasculin_fam"/>
</dbReference>
<evidence type="ECO:0000256" key="4">
    <source>
        <dbReference type="ARBA" id="ARBA00023125"/>
    </source>
</evidence>
<dbReference type="GO" id="GO:0003723">
    <property type="term" value="F:RNA binding"/>
    <property type="evidence" value="ECO:0007669"/>
    <property type="project" value="InterPro"/>
</dbReference>
<feature type="compositionally biased region" description="Acidic residues" evidence="7">
    <location>
        <begin position="216"/>
        <end position="232"/>
    </location>
</feature>
<protein>
    <submittedName>
        <fullName evidence="9">Uncharacterized protein LOC100905204</fullName>
    </submittedName>
</protein>
<keyword evidence="5" id="KW-0804">Transcription</keyword>
<dbReference type="GO" id="GO:0006351">
    <property type="term" value="P:DNA-templated transcription"/>
    <property type="evidence" value="ECO:0007669"/>
    <property type="project" value="InterPro"/>
</dbReference>
<evidence type="ECO:0000256" key="6">
    <source>
        <dbReference type="ARBA" id="ARBA00023242"/>
    </source>
</evidence>
<dbReference type="GO" id="GO:0045893">
    <property type="term" value="P:positive regulation of DNA-templated transcription"/>
    <property type="evidence" value="ECO:0007669"/>
    <property type="project" value="InterPro"/>
</dbReference>
<keyword evidence="6" id="KW-0539">Nucleus</keyword>
<evidence type="ECO:0000313" key="9">
    <source>
        <dbReference type="RefSeq" id="XP_003747186.1"/>
    </source>
</evidence>
<name>A0AAJ6QXM9_9ACAR</name>
<dbReference type="KEGG" id="goe:100905204"/>
<feature type="region of interest" description="Disordered" evidence="7">
    <location>
        <begin position="98"/>
        <end position="126"/>
    </location>
</feature>
<accession>A0AAJ6QXM9</accession>
<evidence type="ECO:0000256" key="3">
    <source>
        <dbReference type="ARBA" id="ARBA00023015"/>
    </source>
</evidence>
<dbReference type="GO" id="GO:0005634">
    <property type="term" value="C:nucleus"/>
    <property type="evidence" value="ECO:0007669"/>
    <property type="project" value="UniProtKB-SubCell"/>
</dbReference>